<dbReference type="InterPro" id="IPR006726">
    <property type="entry name" value="PHBA_efflux_AaeB/fusaric-R"/>
</dbReference>
<name>A0A2T0I9C8_PSEFL</name>
<evidence type="ECO:0000256" key="6">
    <source>
        <dbReference type="ARBA" id="ARBA00023136"/>
    </source>
</evidence>
<dbReference type="EMBL" id="PVUH01000010">
    <property type="protein sequence ID" value="PRW91940.1"/>
    <property type="molecule type" value="Genomic_DNA"/>
</dbReference>
<dbReference type="OrthoDB" id="9807111at2"/>
<evidence type="ECO:0000313" key="8">
    <source>
        <dbReference type="EMBL" id="PRW91940.1"/>
    </source>
</evidence>
<dbReference type="Proteomes" id="UP000239731">
    <property type="component" value="Unassembled WGS sequence"/>
</dbReference>
<keyword evidence="4 7" id="KW-0812">Transmembrane</keyword>
<feature type="transmembrane region" description="Helical" evidence="7">
    <location>
        <begin position="416"/>
        <end position="434"/>
    </location>
</feature>
<keyword evidence="3" id="KW-1003">Cell membrane</keyword>
<dbReference type="PANTHER" id="PTHR30509">
    <property type="entry name" value="P-HYDROXYBENZOIC ACID EFFLUX PUMP SUBUNIT-RELATED"/>
    <property type="match status" value="1"/>
</dbReference>
<feature type="transmembrane region" description="Helical" evidence="7">
    <location>
        <begin position="495"/>
        <end position="514"/>
    </location>
</feature>
<keyword evidence="5 7" id="KW-1133">Transmembrane helix</keyword>
<accession>A0A2T0I9C8</accession>
<feature type="transmembrane region" description="Helical" evidence="7">
    <location>
        <begin position="102"/>
        <end position="119"/>
    </location>
</feature>
<comment type="caution">
    <text evidence="8">The sequence shown here is derived from an EMBL/GenBank/DDBJ whole genome shotgun (WGS) entry which is preliminary data.</text>
</comment>
<gene>
    <name evidence="8" type="ORF">C7A10_16195</name>
</gene>
<evidence type="ECO:0000256" key="7">
    <source>
        <dbReference type="SAM" id="Phobius"/>
    </source>
</evidence>
<feature type="transmembrane region" description="Helical" evidence="7">
    <location>
        <begin position="150"/>
        <end position="167"/>
    </location>
</feature>
<feature type="transmembrane region" description="Helical" evidence="7">
    <location>
        <begin position="390"/>
        <end position="409"/>
    </location>
</feature>
<keyword evidence="2" id="KW-0813">Transport</keyword>
<feature type="transmembrane region" description="Helical" evidence="7">
    <location>
        <begin position="50"/>
        <end position="71"/>
    </location>
</feature>
<evidence type="ECO:0000256" key="4">
    <source>
        <dbReference type="ARBA" id="ARBA00022692"/>
    </source>
</evidence>
<evidence type="ECO:0000256" key="2">
    <source>
        <dbReference type="ARBA" id="ARBA00022448"/>
    </source>
</evidence>
<evidence type="ECO:0000256" key="5">
    <source>
        <dbReference type="ARBA" id="ARBA00022989"/>
    </source>
</evidence>
<organism evidence="8 9">
    <name type="scientific">Pseudomonas fluorescens</name>
    <dbReference type="NCBI Taxonomy" id="294"/>
    <lineage>
        <taxon>Bacteria</taxon>
        <taxon>Pseudomonadati</taxon>
        <taxon>Pseudomonadota</taxon>
        <taxon>Gammaproteobacteria</taxon>
        <taxon>Pseudomonadales</taxon>
        <taxon>Pseudomonadaceae</taxon>
        <taxon>Pseudomonas</taxon>
    </lineage>
</organism>
<dbReference type="Pfam" id="PF04632">
    <property type="entry name" value="FUSC"/>
    <property type="match status" value="2"/>
</dbReference>
<reference evidence="8 9" key="1">
    <citation type="submission" date="2018-03" db="EMBL/GenBank/DDBJ databases">
        <title>Blue discolouration in mozzarella cheese caused by Pseudomonas fluorescens.</title>
        <authorList>
            <person name="Chiesa F."/>
            <person name="Dalmasso A."/>
            <person name="Lomonaco S."/>
        </authorList>
    </citation>
    <scope>NUCLEOTIDE SEQUENCE [LARGE SCALE GENOMIC DNA]</scope>
    <source>
        <strain evidence="8 9">11293</strain>
    </source>
</reference>
<evidence type="ECO:0000256" key="3">
    <source>
        <dbReference type="ARBA" id="ARBA00022475"/>
    </source>
</evidence>
<dbReference type="AlphaFoldDB" id="A0A2T0I9C8"/>
<comment type="subcellular location">
    <subcellularLocation>
        <location evidence="1">Cell membrane</location>
        <topology evidence="1">Multi-pass membrane protein</topology>
    </subcellularLocation>
</comment>
<protein>
    <submittedName>
        <fullName evidence="8">FUSC family protein</fullName>
    </submittedName>
</protein>
<feature type="transmembrane region" description="Helical" evidence="7">
    <location>
        <begin position="125"/>
        <end position="143"/>
    </location>
</feature>
<feature type="transmembrane region" description="Helical" evidence="7">
    <location>
        <begin position="179"/>
        <end position="198"/>
    </location>
</feature>
<feature type="transmembrane region" description="Helical" evidence="7">
    <location>
        <begin position="440"/>
        <end position="460"/>
    </location>
</feature>
<evidence type="ECO:0000313" key="9">
    <source>
        <dbReference type="Proteomes" id="UP000239731"/>
    </source>
</evidence>
<keyword evidence="6 7" id="KW-0472">Membrane</keyword>
<sequence length="619" mass="67345">MAMRAACGCVSLIRLRMSVHQMNKWITQSFGRLIGRFGMQPELQWPSRSALIFSLHTTTAALLALVIAQMLDLHHPWWAAMTVWLVAQPTRGLLIERIGARLIGTVVGAMAGGLLLTVFFDQQHWLMLVLAAWIAACAGYGNLFRHFRNYGFVLAGYTAAIVALFGIQDPVLDVDLALGRIYCTVIGVLASACFSWTFTGKSASLESVYNRLDALIVASVHYSLKRLQAGTAHDAKSFSALLQELAALDLCLDEIATGSRTMRLRVFRTRDTLGALVDLLVSSHFDVGEKLRFPSDLLVATHPESAAAMVLAVINEVHKNTENLAAGTLFVEKLQRVFAALNACETPGREALQSTQQRDWHATCLAGSRPLIAMSIATAMWWGLGWSDGPMMVMTAVLFASLFSSHSHASAALKDVLVGSTAGAVLGVTCRFWLLPEVGTVWELALVIAPFLMIGALLMARPGTAKLAIDLNMTFLLIAQPGLQVDTSLEHTLLQMLAILGGVFTAVLTYRWLVPSSPGSQRKRLCKRIARLALKISDTPAPPAQARIYDQVRGLLTSLISLEKKASPLLIAAFECAAIAQLFAHHRTDEHHTLALHQQLENLATSRLASKKNTGADLL</sequence>
<evidence type="ECO:0000256" key="1">
    <source>
        <dbReference type="ARBA" id="ARBA00004651"/>
    </source>
</evidence>
<dbReference type="PANTHER" id="PTHR30509:SF9">
    <property type="entry name" value="MULTIDRUG RESISTANCE PROTEIN MDTO"/>
    <property type="match status" value="1"/>
</dbReference>
<feature type="transmembrane region" description="Helical" evidence="7">
    <location>
        <begin position="77"/>
        <end position="95"/>
    </location>
</feature>
<proteinExistence type="predicted"/>
<dbReference type="GO" id="GO:0022857">
    <property type="term" value="F:transmembrane transporter activity"/>
    <property type="evidence" value="ECO:0007669"/>
    <property type="project" value="InterPro"/>
</dbReference>
<dbReference type="GO" id="GO:0005886">
    <property type="term" value="C:plasma membrane"/>
    <property type="evidence" value="ECO:0007669"/>
    <property type="project" value="UniProtKB-SubCell"/>
</dbReference>